<dbReference type="AlphaFoldDB" id="A0A4S8M5J0"/>
<evidence type="ECO:0000313" key="4">
    <source>
        <dbReference type="Proteomes" id="UP000297245"/>
    </source>
</evidence>
<dbReference type="Proteomes" id="UP000297245">
    <property type="component" value="Unassembled WGS sequence"/>
</dbReference>
<protein>
    <submittedName>
        <fullName evidence="3">Uncharacterized protein</fullName>
    </submittedName>
</protein>
<evidence type="ECO:0000313" key="3">
    <source>
        <dbReference type="EMBL" id="THU97494.1"/>
    </source>
</evidence>
<feature type="compositionally biased region" description="Low complexity" evidence="1">
    <location>
        <begin position="336"/>
        <end position="346"/>
    </location>
</feature>
<evidence type="ECO:0000256" key="2">
    <source>
        <dbReference type="SAM" id="Phobius"/>
    </source>
</evidence>
<gene>
    <name evidence="3" type="ORF">K435DRAFT_796443</name>
</gene>
<dbReference type="PANTHER" id="PTHR35043:SF7">
    <property type="entry name" value="TRANSCRIPTION FACTOR DOMAIN-CONTAINING PROTEIN"/>
    <property type="match status" value="1"/>
</dbReference>
<dbReference type="OrthoDB" id="3029001at2759"/>
<dbReference type="PANTHER" id="PTHR35043">
    <property type="entry name" value="TRANSCRIPTION FACTOR DOMAIN-CONTAINING PROTEIN"/>
    <property type="match status" value="1"/>
</dbReference>
<name>A0A4S8M5J0_DENBC</name>
<accession>A0A4S8M5J0</accession>
<sequence>MSEPTFKIYSGPDFRGTYDLVFSCITTLFLCVWTAVHLDIPTPAFKGSPQLVRKAKWLTLGMLAPELLLFTACLQYWSARSIQREADKLDSRTGSRLRRVWRWIRKQLCRLHGCLASRTPLWSRLNGNEDEEKLEFEPDSDFSSREHQWTLVHSFYACMGGFAFDAGRQQDSFLPDNQTRAVLTPAGIKFLMKYAPEVIPDVSEEDISDKSKASGLAKLLVCLQAIWFCIQFFARIPQGLSFSVLELNTAAHAVCALTSYYLWWSKPLDVGEPTLISCEADHAERWNARQTCAFMYVLGEAASGSGDSEDAIKRLYRVLMSTDFEYSSSSFEPLVSRSSSDSGDPSLQPYSQGIEHRSSPGPNSSSRCKPTQFARRWFEHRLSSDPDDSTNDSSSSHLLHHHKVQHHSPSNTDVSNESSFRRNMTMMTLAHQWVQLHPKFEWKAEGSSLPVTRDFGGDYNHALLIVQSKLDMDNLMGLRWQDIAMLFRDQFILLRSVCFCFIAAVYGGVHASAWNLPFPTIIERTIWRYSAVLVALSALFSPLARRFLQTKFCEARQDKKIWKFIIYGLTLVLTIPYSLARTYIVVESLRQVFYLPPEVFQEPDLTKYLPHFS</sequence>
<feature type="transmembrane region" description="Helical" evidence="2">
    <location>
        <begin position="564"/>
        <end position="586"/>
    </location>
</feature>
<feature type="transmembrane region" description="Helical" evidence="2">
    <location>
        <begin position="20"/>
        <end position="38"/>
    </location>
</feature>
<keyword evidence="2" id="KW-1133">Transmembrane helix</keyword>
<keyword evidence="2" id="KW-0812">Transmembrane</keyword>
<dbReference type="EMBL" id="ML179154">
    <property type="protein sequence ID" value="THU97494.1"/>
    <property type="molecule type" value="Genomic_DNA"/>
</dbReference>
<reference evidence="3 4" key="1">
    <citation type="journal article" date="2019" name="Nat. Ecol. Evol.">
        <title>Megaphylogeny resolves global patterns of mushroom evolution.</title>
        <authorList>
            <person name="Varga T."/>
            <person name="Krizsan K."/>
            <person name="Foldi C."/>
            <person name="Dima B."/>
            <person name="Sanchez-Garcia M."/>
            <person name="Sanchez-Ramirez S."/>
            <person name="Szollosi G.J."/>
            <person name="Szarkandi J.G."/>
            <person name="Papp V."/>
            <person name="Albert L."/>
            <person name="Andreopoulos W."/>
            <person name="Angelini C."/>
            <person name="Antonin V."/>
            <person name="Barry K.W."/>
            <person name="Bougher N.L."/>
            <person name="Buchanan P."/>
            <person name="Buyck B."/>
            <person name="Bense V."/>
            <person name="Catcheside P."/>
            <person name="Chovatia M."/>
            <person name="Cooper J."/>
            <person name="Damon W."/>
            <person name="Desjardin D."/>
            <person name="Finy P."/>
            <person name="Geml J."/>
            <person name="Haridas S."/>
            <person name="Hughes K."/>
            <person name="Justo A."/>
            <person name="Karasinski D."/>
            <person name="Kautmanova I."/>
            <person name="Kiss B."/>
            <person name="Kocsube S."/>
            <person name="Kotiranta H."/>
            <person name="LaButti K.M."/>
            <person name="Lechner B.E."/>
            <person name="Liimatainen K."/>
            <person name="Lipzen A."/>
            <person name="Lukacs Z."/>
            <person name="Mihaltcheva S."/>
            <person name="Morgado L.N."/>
            <person name="Niskanen T."/>
            <person name="Noordeloos M.E."/>
            <person name="Ohm R.A."/>
            <person name="Ortiz-Santana B."/>
            <person name="Ovrebo C."/>
            <person name="Racz N."/>
            <person name="Riley R."/>
            <person name="Savchenko A."/>
            <person name="Shiryaev A."/>
            <person name="Soop K."/>
            <person name="Spirin V."/>
            <person name="Szebenyi C."/>
            <person name="Tomsovsky M."/>
            <person name="Tulloss R.E."/>
            <person name="Uehling J."/>
            <person name="Grigoriev I.V."/>
            <person name="Vagvolgyi C."/>
            <person name="Papp T."/>
            <person name="Martin F.M."/>
            <person name="Miettinen O."/>
            <person name="Hibbett D.S."/>
            <person name="Nagy L.G."/>
        </authorList>
    </citation>
    <scope>NUCLEOTIDE SEQUENCE [LARGE SCALE GENOMIC DNA]</scope>
    <source>
        <strain evidence="3 4">CBS 962.96</strain>
    </source>
</reference>
<feature type="transmembrane region" description="Helical" evidence="2">
    <location>
        <begin position="492"/>
        <end position="514"/>
    </location>
</feature>
<feature type="transmembrane region" description="Helical" evidence="2">
    <location>
        <begin position="526"/>
        <end position="544"/>
    </location>
</feature>
<evidence type="ECO:0000256" key="1">
    <source>
        <dbReference type="SAM" id="MobiDB-lite"/>
    </source>
</evidence>
<keyword evidence="4" id="KW-1185">Reference proteome</keyword>
<proteinExistence type="predicted"/>
<feature type="transmembrane region" description="Helical" evidence="2">
    <location>
        <begin position="58"/>
        <end position="79"/>
    </location>
</feature>
<feature type="region of interest" description="Disordered" evidence="1">
    <location>
        <begin position="335"/>
        <end position="370"/>
    </location>
</feature>
<organism evidence="3 4">
    <name type="scientific">Dendrothele bispora (strain CBS 962.96)</name>
    <dbReference type="NCBI Taxonomy" id="1314807"/>
    <lineage>
        <taxon>Eukaryota</taxon>
        <taxon>Fungi</taxon>
        <taxon>Dikarya</taxon>
        <taxon>Basidiomycota</taxon>
        <taxon>Agaricomycotina</taxon>
        <taxon>Agaricomycetes</taxon>
        <taxon>Agaricomycetidae</taxon>
        <taxon>Agaricales</taxon>
        <taxon>Agaricales incertae sedis</taxon>
        <taxon>Dendrothele</taxon>
    </lineage>
</organism>
<feature type="region of interest" description="Disordered" evidence="1">
    <location>
        <begin position="384"/>
        <end position="418"/>
    </location>
</feature>
<keyword evidence="2" id="KW-0472">Membrane</keyword>
<feature type="compositionally biased region" description="Polar residues" evidence="1">
    <location>
        <begin position="360"/>
        <end position="369"/>
    </location>
</feature>